<sequence length="78" mass="8387">MAHMRMDSGLYASGAPAPAAAVPLLVGSLSVRRPGAVRGFLLDERPSRRKHRPPDPTRVPGPVCHEATSLWSPPHETL</sequence>
<gene>
    <name evidence="2" type="ORF">SMAX5B_014785</name>
</gene>
<name>A0A2U9C4V1_SCOMX</name>
<keyword evidence="3" id="KW-1185">Reference proteome</keyword>
<feature type="region of interest" description="Disordered" evidence="1">
    <location>
        <begin position="39"/>
        <end position="78"/>
    </location>
</feature>
<reference evidence="2 3" key="1">
    <citation type="submission" date="2017-12" db="EMBL/GenBank/DDBJ databases">
        <title>Integrating genomic resources of turbot (Scophthalmus maximus) in depth evaluation of genetic and physical mapping variation across individuals.</title>
        <authorList>
            <person name="Martinez P."/>
        </authorList>
    </citation>
    <scope>NUCLEOTIDE SEQUENCE [LARGE SCALE GENOMIC DNA]</scope>
</reference>
<dbReference type="AlphaFoldDB" id="A0A2U9C4V1"/>
<accession>A0A2U9C4V1</accession>
<proteinExistence type="predicted"/>
<dbReference type="EMBL" id="CP026253">
    <property type="protein sequence ID" value="AWP10072.1"/>
    <property type="molecule type" value="Genomic_DNA"/>
</dbReference>
<evidence type="ECO:0000313" key="3">
    <source>
        <dbReference type="Proteomes" id="UP000246464"/>
    </source>
</evidence>
<protein>
    <submittedName>
        <fullName evidence="2">Uncharacterized protein</fullName>
    </submittedName>
</protein>
<evidence type="ECO:0000313" key="2">
    <source>
        <dbReference type="EMBL" id="AWP10072.1"/>
    </source>
</evidence>
<dbReference type="Proteomes" id="UP000246464">
    <property type="component" value="Chromosome 11"/>
</dbReference>
<organism evidence="2 3">
    <name type="scientific">Scophthalmus maximus</name>
    <name type="common">Turbot</name>
    <name type="synonym">Psetta maxima</name>
    <dbReference type="NCBI Taxonomy" id="52904"/>
    <lineage>
        <taxon>Eukaryota</taxon>
        <taxon>Metazoa</taxon>
        <taxon>Chordata</taxon>
        <taxon>Craniata</taxon>
        <taxon>Vertebrata</taxon>
        <taxon>Euteleostomi</taxon>
        <taxon>Actinopterygii</taxon>
        <taxon>Neopterygii</taxon>
        <taxon>Teleostei</taxon>
        <taxon>Neoteleostei</taxon>
        <taxon>Acanthomorphata</taxon>
        <taxon>Carangaria</taxon>
        <taxon>Pleuronectiformes</taxon>
        <taxon>Pleuronectoidei</taxon>
        <taxon>Scophthalmidae</taxon>
        <taxon>Scophthalmus</taxon>
    </lineage>
</organism>
<evidence type="ECO:0000256" key="1">
    <source>
        <dbReference type="SAM" id="MobiDB-lite"/>
    </source>
</evidence>